<dbReference type="SMART" id="SM00100">
    <property type="entry name" value="cNMP"/>
    <property type="match status" value="1"/>
</dbReference>
<sequence length="688" mass="77656">MMAEVQETHENDDGDDYETSGAATTTSNAHKRGSLLHTVLSHTPLRRISEKGATRFQQIDNYQRARMATRKMDNSVPKPSRSLMHEVMKSDKKYSVAELREDNHLIVQNISRKHTQRPSQFTRKPSKVKLNNPFHPNSTFRASWDVALIVLLFYTAIAVPAQIAFVVEESVSDPMFAWDCLVDVLFFLDLSFNFFTPYVDKTTNQVIEHPALIFQHYLYGWFALDFISVFPYNLIAVSLSVKGNAVSALKLIRVFRILKLARVFRASRILARWNAVLGLPIALSQLGKYALIMVVLAHWMACVWVTVPQFEDQEASWQLSYNSSYVGDNPASQYIAALYWSVMTIGTIGYGDVPVATFVEKGVAIVCMTIGCGAYSFIVGSVCGLVSSLDESTTEFNQQMDHLNVYMDKESIPRTMTVRLREYFLHSRDLLLHKHFSRVLGHLSPGLRGELCVYTAGEWIQKVHFMVGGPRGEHVRFITAICTRMDAELYPPQELIVRSGETTNKMYIISKGLVARMGRILHKGNFFGEDVILHRVEPTTVFDTRTLTYCDTYTVSREDIRAILSTGSFPAKAKLIRRAAMFMAITRRVRSLYIQLQAIRAMGRFSNDEQQAWLRLRLLGDNAVGLHPNAHLAAAVSCIAAAISCIDIAKTENHEISTADEVFVAVSLLDTATRILNNTILDKRHSYL</sequence>
<evidence type="ECO:0000256" key="11">
    <source>
        <dbReference type="ARBA" id="ARBA00023303"/>
    </source>
</evidence>
<dbReference type="CDD" id="cd00038">
    <property type="entry name" value="CAP_ED"/>
    <property type="match status" value="1"/>
</dbReference>
<evidence type="ECO:0000256" key="6">
    <source>
        <dbReference type="ARBA" id="ARBA00022882"/>
    </source>
</evidence>
<dbReference type="PANTHER" id="PTHR10217:SF435">
    <property type="entry name" value="POTASSIUM VOLTAGE-GATED CHANNEL PROTEIN EAG"/>
    <property type="match status" value="1"/>
</dbReference>
<dbReference type="AlphaFoldDB" id="A0A024UCS4"/>
<keyword evidence="6" id="KW-0851">Voltage-gated channel</keyword>
<feature type="domain" description="Cyclic nucleotide-binding" evidence="14">
    <location>
        <begin position="485"/>
        <end position="564"/>
    </location>
</feature>
<feature type="compositionally biased region" description="Basic and acidic residues" evidence="12">
    <location>
        <begin position="1"/>
        <end position="11"/>
    </location>
</feature>
<dbReference type="RefSeq" id="XP_008867182.1">
    <property type="nucleotide sequence ID" value="XM_008868960.1"/>
</dbReference>
<dbReference type="Gene3D" id="2.60.120.10">
    <property type="entry name" value="Jelly Rolls"/>
    <property type="match status" value="1"/>
</dbReference>
<protein>
    <recommendedName>
        <fullName evidence="14">Cyclic nucleotide-binding domain-containing protein</fullName>
    </recommendedName>
</protein>
<feature type="region of interest" description="Disordered" evidence="12">
    <location>
        <begin position="1"/>
        <end position="35"/>
    </location>
</feature>
<evidence type="ECO:0000256" key="12">
    <source>
        <dbReference type="SAM" id="MobiDB-lite"/>
    </source>
</evidence>
<dbReference type="OrthoDB" id="426293at2759"/>
<feature type="transmembrane region" description="Helical" evidence="13">
    <location>
        <begin position="146"/>
        <end position="167"/>
    </location>
</feature>
<name>A0A024UCS4_9STRA</name>
<reference evidence="15" key="1">
    <citation type="submission" date="2013-12" db="EMBL/GenBank/DDBJ databases">
        <title>The Genome Sequence of Aphanomyces invadans NJM9701.</title>
        <authorList>
            <consortium name="The Broad Institute Genomics Platform"/>
            <person name="Russ C."/>
            <person name="Tyler B."/>
            <person name="van West P."/>
            <person name="Dieguez-Uribeondo J."/>
            <person name="Young S.K."/>
            <person name="Zeng Q."/>
            <person name="Gargeya S."/>
            <person name="Fitzgerald M."/>
            <person name="Abouelleil A."/>
            <person name="Alvarado L."/>
            <person name="Chapman S.B."/>
            <person name="Gainer-Dewar J."/>
            <person name="Goldberg J."/>
            <person name="Griggs A."/>
            <person name="Gujja S."/>
            <person name="Hansen M."/>
            <person name="Howarth C."/>
            <person name="Imamovic A."/>
            <person name="Ireland A."/>
            <person name="Larimer J."/>
            <person name="McCowan C."/>
            <person name="Murphy C."/>
            <person name="Pearson M."/>
            <person name="Poon T.W."/>
            <person name="Priest M."/>
            <person name="Roberts A."/>
            <person name="Saif S."/>
            <person name="Shea T."/>
            <person name="Sykes S."/>
            <person name="Wortman J."/>
            <person name="Nusbaum C."/>
            <person name="Birren B."/>
        </authorList>
    </citation>
    <scope>NUCLEOTIDE SEQUENCE [LARGE SCALE GENOMIC DNA]</scope>
    <source>
        <strain evidence="15">NJM9701</strain>
    </source>
</reference>
<evidence type="ECO:0000256" key="4">
    <source>
        <dbReference type="ARBA" id="ARBA00022692"/>
    </source>
</evidence>
<gene>
    <name evidence="15" type="ORF">H310_04564</name>
</gene>
<dbReference type="InterPro" id="IPR005821">
    <property type="entry name" value="Ion_trans_dom"/>
</dbReference>
<evidence type="ECO:0000256" key="10">
    <source>
        <dbReference type="ARBA" id="ARBA00023136"/>
    </source>
</evidence>
<organism evidence="15">
    <name type="scientific">Aphanomyces invadans</name>
    <dbReference type="NCBI Taxonomy" id="157072"/>
    <lineage>
        <taxon>Eukaryota</taxon>
        <taxon>Sar</taxon>
        <taxon>Stramenopiles</taxon>
        <taxon>Oomycota</taxon>
        <taxon>Saprolegniomycetes</taxon>
        <taxon>Saprolegniales</taxon>
        <taxon>Verrucalvaceae</taxon>
        <taxon>Aphanomyces</taxon>
    </lineage>
</organism>
<dbReference type="PRINTS" id="PR01463">
    <property type="entry name" value="EAGCHANLFMLY"/>
</dbReference>
<keyword evidence="3" id="KW-0633">Potassium transport</keyword>
<dbReference type="SUPFAM" id="SSF51206">
    <property type="entry name" value="cAMP-binding domain-like"/>
    <property type="match status" value="1"/>
</dbReference>
<dbReference type="EMBL" id="KI913958">
    <property type="protein sequence ID" value="ETW04226.1"/>
    <property type="molecule type" value="Genomic_DNA"/>
</dbReference>
<dbReference type="Gene3D" id="1.10.287.70">
    <property type="match status" value="1"/>
</dbReference>
<feature type="transmembrane region" description="Helical" evidence="13">
    <location>
        <begin position="218"/>
        <end position="241"/>
    </location>
</feature>
<dbReference type="InterPro" id="IPR050818">
    <property type="entry name" value="KCNH_animal-type"/>
</dbReference>
<dbReference type="InterPro" id="IPR000595">
    <property type="entry name" value="cNMP-bd_dom"/>
</dbReference>
<dbReference type="Pfam" id="PF00027">
    <property type="entry name" value="cNMP_binding"/>
    <property type="match status" value="1"/>
</dbReference>
<dbReference type="InterPro" id="IPR014710">
    <property type="entry name" value="RmlC-like_jellyroll"/>
</dbReference>
<evidence type="ECO:0000256" key="13">
    <source>
        <dbReference type="SAM" id="Phobius"/>
    </source>
</evidence>
<feature type="transmembrane region" description="Helical" evidence="13">
    <location>
        <begin position="331"/>
        <end position="351"/>
    </location>
</feature>
<dbReference type="InterPro" id="IPR003938">
    <property type="entry name" value="K_chnl_volt-dep_EAG/ELK/ERG"/>
</dbReference>
<keyword evidence="9" id="KW-0406">Ion transport</keyword>
<evidence type="ECO:0000256" key="9">
    <source>
        <dbReference type="ARBA" id="ARBA00023065"/>
    </source>
</evidence>
<keyword evidence="11" id="KW-0407">Ion channel</keyword>
<feature type="transmembrane region" description="Helical" evidence="13">
    <location>
        <begin position="363"/>
        <end position="389"/>
    </location>
</feature>
<evidence type="ECO:0000256" key="1">
    <source>
        <dbReference type="ARBA" id="ARBA00004141"/>
    </source>
</evidence>
<keyword evidence="4 13" id="KW-0812">Transmembrane</keyword>
<evidence type="ECO:0000313" key="15">
    <source>
        <dbReference type="EMBL" id="ETW04226.1"/>
    </source>
</evidence>
<evidence type="ECO:0000256" key="5">
    <source>
        <dbReference type="ARBA" id="ARBA00022826"/>
    </source>
</evidence>
<keyword evidence="2" id="KW-0813">Transport</keyword>
<dbReference type="GO" id="GO:0005249">
    <property type="term" value="F:voltage-gated potassium channel activity"/>
    <property type="evidence" value="ECO:0007669"/>
    <property type="project" value="InterPro"/>
</dbReference>
<dbReference type="PROSITE" id="PS50042">
    <property type="entry name" value="CNMP_BINDING_3"/>
    <property type="match status" value="1"/>
</dbReference>
<accession>A0A024UCS4</accession>
<comment type="subcellular location">
    <subcellularLocation>
        <location evidence="1">Membrane</location>
        <topology evidence="1">Multi-pass membrane protein</topology>
    </subcellularLocation>
</comment>
<dbReference type="PANTHER" id="PTHR10217">
    <property type="entry name" value="VOLTAGE AND LIGAND GATED POTASSIUM CHANNEL"/>
    <property type="match status" value="1"/>
</dbReference>
<dbReference type="Gene3D" id="1.10.287.630">
    <property type="entry name" value="Helix hairpin bin"/>
    <property type="match status" value="1"/>
</dbReference>
<proteinExistence type="predicted"/>
<dbReference type="SUPFAM" id="SSF81324">
    <property type="entry name" value="Voltage-gated potassium channels"/>
    <property type="match status" value="1"/>
</dbReference>
<dbReference type="STRING" id="157072.A0A024UCS4"/>
<keyword evidence="7" id="KW-0630">Potassium</keyword>
<dbReference type="VEuPathDB" id="FungiDB:H310_04564"/>
<keyword evidence="10 13" id="KW-0472">Membrane</keyword>
<dbReference type="Pfam" id="PF00520">
    <property type="entry name" value="Ion_trans"/>
    <property type="match status" value="1"/>
</dbReference>
<keyword evidence="5" id="KW-0631">Potassium channel</keyword>
<evidence type="ECO:0000256" key="2">
    <source>
        <dbReference type="ARBA" id="ARBA00022448"/>
    </source>
</evidence>
<evidence type="ECO:0000256" key="8">
    <source>
        <dbReference type="ARBA" id="ARBA00022989"/>
    </source>
</evidence>
<evidence type="ECO:0000256" key="3">
    <source>
        <dbReference type="ARBA" id="ARBA00022538"/>
    </source>
</evidence>
<dbReference type="GO" id="GO:0042391">
    <property type="term" value="P:regulation of membrane potential"/>
    <property type="evidence" value="ECO:0007669"/>
    <property type="project" value="TreeGrafter"/>
</dbReference>
<keyword evidence="8 13" id="KW-1133">Transmembrane helix</keyword>
<dbReference type="GeneID" id="20081614"/>
<dbReference type="GO" id="GO:0005886">
    <property type="term" value="C:plasma membrane"/>
    <property type="evidence" value="ECO:0007669"/>
    <property type="project" value="TreeGrafter"/>
</dbReference>
<evidence type="ECO:0000259" key="14">
    <source>
        <dbReference type="PROSITE" id="PS50042"/>
    </source>
</evidence>
<dbReference type="eggNOG" id="KOG0498">
    <property type="taxonomic scope" value="Eukaryota"/>
</dbReference>
<evidence type="ECO:0000256" key="7">
    <source>
        <dbReference type="ARBA" id="ARBA00022958"/>
    </source>
</evidence>
<dbReference type="InterPro" id="IPR018490">
    <property type="entry name" value="cNMP-bd_dom_sf"/>
</dbReference>
<dbReference type="GO" id="GO:0034702">
    <property type="term" value="C:monoatomic ion channel complex"/>
    <property type="evidence" value="ECO:0007669"/>
    <property type="project" value="UniProtKB-KW"/>
</dbReference>